<accession>A0A0V0R0R9</accession>
<dbReference type="FunFam" id="2.20.25.420:FF:000001">
    <property type="entry name" value="Zinc finger protein ZPR1"/>
    <property type="match status" value="1"/>
</dbReference>
<dbReference type="InterPro" id="IPR040141">
    <property type="entry name" value="ZPR1"/>
</dbReference>
<evidence type="ECO:0000313" key="8">
    <source>
        <dbReference type="Proteomes" id="UP000054937"/>
    </source>
</evidence>
<proteinExistence type="inferred from homology"/>
<dbReference type="SMART" id="SM00709">
    <property type="entry name" value="Zpr1"/>
    <property type="match status" value="2"/>
</dbReference>
<dbReference type="FunCoup" id="A0A0V0R0R9">
    <property type="interactions" value="393"/>
</dbReference>
<dbReference type="InterPro" id="IPR042451">
    <property type="entry name" value="ZPR1_A/B_dom"/>
</dbReference>
<dbReference type="OrthoDB" id="308464at2759"/>
<protein>
    <recommendedName>
        <fullName evidence="6">Zinc finger ZPR1-type domain-containing protein</fullName>
    </recommendedName>
</protein>
<evidence type="ECO:0000256" key="4">
    <source>
        <dbReference type="ARBA" id="ARBA00022833"/>
    </source>
</evidence>
<feature type="coiled-coil region" evidence="5">
    <location>
        <begin position="221"/>
        <end position="256"/>
    </location>
</feature>
<evidence type="ECO:0000313" key="7">
    <source>
        <dbReference type="EMBL" id="KRX08146.1"/>
    </source>
</evidence>
<evidence type="ECO:0000256" key="2">
    <source>
        <dbReference type="ARBA" id="ARBA00022723"/>
    </source>
</evidence>
<gene>
    <name evidence="7" type="ORF">PPERSA_01691</name>
</gene>
<comment type="similarity">
    <text evidence="1">Belongs to the ZPR1 family.</text>
</comment>
<evidence type="ECO:0000256" key="3">
    <source>
        <dbReference type="ARBA" id="ARBA00022771"/>
    </source>
</evidence>
<keyword evidence="8" id="KW-1185">Reference proteome</keyword>
<dbReference type="InParanoid" id="A0A0V0R0R9"/>
<dbReference type="GO" id="GO:0005634">
    <property type="term" value="C:nucleus"/>
    <property type="evidence" value="ECO:0007669"/>
    <property type="project" value="TreeGrafter"/>
</dbReference>
<feature type="domain" description="Zinc finger ZPR1-type" evidence="6">
    <location>
        <begin position="285"/>
        <end position="442"/>
    </location>
</feature>
<keyword evidence="5" id="KW-0175">Coiled coil</keyword>
<sequence>MEEQKQEVQQKSQQEPEVIFANIKAEDEPTVVSSLCPDCEKMGNTTIMLTKIPMFKELIVTSFYCDECGCKNTDVQFGGKIGDFAQEISLKCTTLDDFKRDIVRSEYASIKIPELDFEIPNNRKGQINTVEGFINNTIEDLESDQQERKEKIPHVYNQIAKFIEKLQELLEGKHFPFHFILEDPSGNSFIKNVFFPKRDPNLIVKEKVRTLQQYKDMGYNIENEEEYMKEAAEREKQLEEKLTQEEKDKIQEFEENRSKVLAHKTDMSKAFDETSAKEESLTFPINCHVCMREGLNKMCIVSVPYFKEITIMSFNCDFCGAKNSDVKVGGGISEKGIRITLNVESEDDLKRDLFKSETAGVSIPELDLELCHGTLGGVYTTVEGLLEKISDNLVKNNPYTDSDSNMKTQLSNIKDKLEEYSTGNTKFTLILEDMCEDSFIQNPKYPQEDKNCIAEKFERTQEMNDELGVSHMKV</sequence>
<dbReference type="Pfam" id="PF03367">
    <property type="entry name" value="Zn_ribbon_ZPR1"/>
    <property type="match status" value="2"/>
</dbReference>
<dbReference type="AlphaFoldDB" id="A0A0V0R0R9"/>
<evidence type="ECO:0000256" key="5">
    <source>
        <dbReference type="SAM" id="Coils"/>
    </source>
</evidence>
<dbReference type="InterPro" id="IPR004457">
    <property type="entry name" value="Znf_ZPR1"/>
</dbReference>
<keyword evidence="2" id="KW-0479">Metal-binding</keyword>
<comment type="caution">
    <text evidence="7">The sequence shown here is derived from an EMBL/GenBank/DDBJ whole genome shotgun (WGS) entry which is preliminary data.</text>
</comment>
<dbReference type="OMA" id="FREVVIM"/>
<dbReference type="FunFam" id="2.60.120.1040:FF:000006">
    <property type="entry name" value="Zinc finger protein zpr1"/>
    <property type="match status" value="1"/>
</dbReference>
<dbReference type="Gene3D" id="2.20.25.420">
    <property type="entry name" value="ZPR1, zinc finger domain"/>
    <property type="match status" value="2"/>
</dbReference>
<dbReference type="PANTHER" id="PTHR10876:SF0">
    <property type="entry name" value="ZINC FINGER PROTEIN ZPR1"/>
    <property type="match status" value="1"/>
</dbReference>
<dbReference type="InterPro" id="IPR056180">
    <property type="entry name" value="ZPR1_jr_dom"/>
</dbReference>
<dbReference type="PANTHER" id="PTHR10876">
    <property type="entry name" value="ZINC FINGER PROTEIN ZPR1"/>
    <property type="match status" value="1"/>
</dbReference>
<evidence type="ECO:0000259" key="6">
    <source>
        <dbReference type="SMART" id="SM00709"/>
    </source>
</evidence>
<organism evidence="7 8">
    <name type="scientific">Pseudocohnilembus persalinus</name>
    <name type="common">Ciliate</name>
    <dbReference type="NCBI Taxonomy" id="266149"/>
    <lineage>
        <taxon>Eukaryota</taxon>
        <taxon>Sar</taxon>
        <taxon>Alveolata</taxon>
        <taxon>Ciliophora</taxon>
        <taxon>Intramacronucleata</taxon>
        <taxon>Oligohymenophorea</taxon>
        <taxon>Scuticociliatia</taxon>
        <taxon>Philasterida</taxon>
        <taxon>Pseudocohnilembidae</taxon>
        <taxon>Pseudocohnilembus</taxon>
    </lineage>
</organism>
<dbReference type="EMBL" id="LDAU01000073">
    <property type="protein sequence ID" value="KRX08146.1"/>
    <property type="molecule type" value="Genomic_DNA"/>
</dbReference>
<dbReference type="GO" id="GO:0008270">
    <property type="term" value="F:zinc ion binding"/>
    <property type="evidence" value="ECO:0007669"/>
    <property type="project" value="UniProtKB-KW"/>
</dbReference>
<keyword evidence="4" id="KW-0862">Zinc</keyword>
<dbReference type="Gene3D" id="2.60.120.1040">
    <property type="entry name" value="ZPR1, A/B domain"/>
    <property type="match status" value="2"/>
</dbReference>
<reference evidence="7 8" key="1">
    <citation type="journal article" date="2015" name="Sci. Rep.">
        <title>Genome of the facultative scuticociliatosis pathogen Pseudocohnilembus persalinus provides insight into its virulence through horizontal gene transfer.</title>
        <authorList>
            <person name="Xiong J."/>
            <person name="Wang G."/>
            <person name="Cheng J."/>
            <person name="Tian M."/>
            <person name="Pan X."/>
            <person name="Warren A."/>
            <person name="Jiang C."/>
            <person name="Yuan D."/>
            <person name="Miao W."/>
        </authorList>
    </citation>
    <scope>NUCLEOTIDE SEQUENCE [LARGE SCALE GENOMIC DNA]</scope>
    <source>
        <strain evidence="7">36N120E</strain>
    </source>
</reference>
<feature type="domain" description="Zinc finger ZPR1-type" evidence="6">
    <location>
        <begin position="34"/>
        <end position="192"/>
    </location>
</feature>
<dbReference type="Proteomes" id="UP000054937">
    <property type="component" value="Unassembled WGS sequence"/>
</dbReference>
<dbReference type="Pfam" id="PF22794">
    <property type="entry name" value="jr-ZPR1"/>
    <property type="match status" value="2"/>
</dbReference>
<dbReference type="InterPro" id="IPR042452">
    <property type="entry name" value="ZPR1_Znf1/2"/>
</dbReference>
<name>A0A0V0R0R9_PSEPJ</name>
<dbReference type="NCBIfam" id="TIGR00310">
    <property type="entry name" value="ZPR1_znf"/>
    <property type="match status" value="2"/>
</dbReference>
<evidence type="ECO:0000256" key="1">
    <source>
        <dbReference type="ARBA" id="ARBA00008354"/>
    </source>
</evidence>
<keyword evidence="3" id="KW-0863">Zinc-finger</keyword>